<comment type="caution">
    <text evidence="1">The sequence shown here is derived from an EMBL/GenBank/DDBJ whole genome shotgun (WGS) entry which is preliminary data.</text>
</comment>
<proteinExistence type="predicted"/>
<dbReference type="EMBL" id="MNCJ02000332">
    <property type="protein sequence ID" value="KAF5756106.1"/>
    <property type="molecule type" value="Genomic_DNA"/>
</dbReference>
<dbReference type="Proteomes" id="UP000215914">
    <property type="component" value="Unassembled WGS sequence"/>
</dbReference>
<organism evidence="1 2">
    <name type="scientific">Helianthus annuus</name>
    <name type="common">Common sunflower</name>
    <dbReference type="NCBI Taxonomy" id="4232"/>
    <lineage>
        <taxon>Eukaryota</taxon>
        <taxon>Viridiplantae</taxon>
        <taxon>Streptophyta</taxon>
        <taxon>Embryophyta</taxon>
        <taxon>Tracheophyta</taxon>
        <taxon>Spermatophyta</taxon>
        <taxon>Magnoliopsida</taxon>
        <taxon>eudicotyledons</taxon>
        <taxon>Gunneridae</taxon>
        <taxon>Pentapetalae</taxon>
        <taxon>asterids</taxon>
        <taxon>campanulids</taxon>
        <taxon>Asterales</taxon>
        <taxon>Asteraceae</taxon>
        <taxon>Asteroideae</taxon>
        <taxon>Heliantheae alliance</taxon>
        <taxon>Heliantheae</taxon>
        <taxon>Helianthus</taxon>
    </lineage>
</organism>
<reference evidence="1" key="2">
    <citation type="submission" date="2020-06" db="EMBL/GenBank/DDBJ databases">
        <title>Helianthus annuus Genome sequencing and assembly Release 2.</title>
        <authorList>
            <person name="Gouzy J."/>
            <person name="Langlade N."/>
            <person name="Munos S."/>
        </authorList>
    </citation>
    <scope>NUCLEOTIDE SEQUENCE</scope>
    <source>
        <tissue evidence="1">Leaves</tissue>
    </source>
</reference>
<evidence type="ECO:0000313" key="1">
    <source>
        <dbReference type="EMBL" id="KAF5756106.1"/>
    </source>
</evidence>
<reference evidence="1" key="1">
    <citation type="journal article" date="2017" name="Nature">
        <title>The sunflower genome provides insights into oil metabolism, flowering and Asterid evolution.</title>
        <authorList>
            <person name="Badouin H."/>
            <person name="Gouzy J."/>
            <person name="Grassa C.J."/>
            <person name="Murat F."/>
            <person name="Staton S.E."/>
            <person name="Cottret L."/>
            <person name="Lelandais-Briere C."/>
            <person name="Owens G.L."/>
            <person name="Carrere S."/>
            <person name="Mayjonade B."/>
            <person name="Legrand L."/>
            <person name="Gill N."/>
            <person name="Kane N.C."/>
            <person name="Bowers J.E."/>
            <person name="Hubner S."/>
            <person name="Bellec A."/>
            <person name="Berard A."/>
            <person name="Berges H."/>
            <person name="Blanchet N."/>
            <person name="Boniface M.C."/>
            <person name="Brunel D."/>
            <person name="Catrice O."/>
            <person name="Chaidir N."/>
            <person name="Claudel C."/>
            <person name="Donnadieu C."/>
            <person name="Faraut T."/>
            <person name="Fievet G."/>
            <person name="Helmstetter N."/>
            <person name="King M."/>
            <person name="Knapp S.J."/>
            <person name="Lai Z."/>
            <person name="Le Paslier M.C."/>
            <person name="Lippi Y."/>
            <person name="Lorenzon L."/>
            <person name="Mandel J.R."/>
            <person name="Marage G."/>
            <person name="Marchand G."/>
            <person name="Marquand E."/>
            <person name="Bret-Mestries E."/>
            <person name="Morien E."/>
            <person name="Nambeesan S."/>
            <person name="Nguyen T."/>
            <person name="Pegot-Espagnet P."/>
            <person name="Pouilly N."/>
            <person name="Raftis F."/>
            <person name="Sallet E."/>
            <person name="Schiex T."/>
            <person name="Thomas J."/>
            <person name="Vandecasteele C."/>
            <person name="Vares D."/>
            <person name="Vear F."/>
            <person name="Vautrin S."/>
            <person name="Crespi M."/>
            <person name="Mangin B."/>
            <person name="Burke J.M."/>
            <person name="Salse J."/>
            <person name="Munos S."/>
            <person name="Vincourt P."/>
            <person name="Rieseberg L.H."/>
            <person name="Langlade N.B."/>
        </authorList>
    </citation>
    <scope>NUCLEOTIDE SEQUENCE</scope>
    <source>
        <tissue evidence="1">Leaves</tissue>
    </source>
</reference>
<keyword evidence="2" id="KW-1185">Reference proteome</keyword>
<gene>
    <name evidence="1" type="ORF">HanXRQr2_Chr17g0810721</name>
</gene>
<dbReference type="AlphaFoldDB" id="A0A9K3DIV7"/>
<protein>
    <submittedName>
        <fullName evidence="1">Uncharacterized protein</fullName>
    </submittedName>
</protein>
<evidence type="ECO:0000313" key="2">
    <source>
        <dbReference type="Proteomes" id="UP000215914"/>
    </source>
</evidence>
<accession>A0A9K3DIV7</accession>
<sequence length="41" mass="4850">MLQLSTSLPLQCPVIRSTHTPYFTRLHPESPYLRLKSRFHP</sequence>
<dbReference type="Gramene" id="mRNA:HanXRQr2_Chr17g0810721">
    <property type="protein sequence ID" value="mRNA:HanXRQr2_Chr17g0810721"/>
    <property type="gene ID" value="HanXRQr2_Chr17g0810721"/>
</dbReference>
<name>A0A9K3DIV7_HELAN</name>